<reference evidence="3 4" key="1">
    <citation type="journal article" date="2019" name="Int. J. Syst. Evol. Microbiol.">
        <title>The Global Catalogue of Microorganisms (GCM) 10K type strain sequencing project: providing services to taxonomists for standard genome sequencing and annotation.</title>
        <authorList>
            <consortium name="The Broad Institute Genomics Platform"/>
            <consortium name="The Broad Institute Genome Sequencing Center for Infectious Disease"/>
            <person name="Wu L."/>
            <person name="Ma J."/>
        </authorList>
    </citation>
    <scope>NUCLEOTIDE SEQUENCE [LARGE SCALE GENOMIC DNA]</scope>
    <source>
        <strain evidence="3 4">JCM 9650</strain>
    </source>
</reference>
<accession>A0ABN3WF74</accession>
<comment type="caution">
    <text evidence="3">The sequence shown here is derived from an EMBL/GenBank/DDBJ whole genome shotgun (WGS) entry which is preliminary data.</text>
</comment>
<proteinExistence type="inferred from homology"/>
<evidence type="ECO:0000313" key="4">
    <source>
        <dbReference type="Proteomes" id="UP001501423"/>
    </source>
</evidence>
<dbReference type="Proteomes" id="UP001501423">
    <property type="component" value="Unassembled WGS sequence"/>
</dbReference>
<organism evidence="3 4">
    <name type="scientific">Streptomyces erythrogriseus</name>
    <dbReference type="NCBI Taxonomy" id="284027"/>
    <lineage>
        <taxon>Bacteria</taxon>
        <taxon>Bacillati</taxon>
        <taxon>Actinomycetota</taxon>
        <taxon>Actinomycetes</taxon>
        <taxon>Kitasatosporales</taxon>
        <taxon>Streptomycetaceae</taxon>
        <taxon>Streptomyces</taxon>
        <taxon>Streptomyces griseoincarnatus group</taxon>
    </lineage>
</organism>
<dbReference type="InterPro" id="IPR036291">
    <property type="entry name" value="NAD(P)-bd_dom_sf"/>
</dbReference>
<dbReference type="InterPro" id="IPR020904">
    <property type="entry name" value="Sc_DH/Rdtase_CS"/>
</dbReference>
<evidence type="ECO:0000256" key="2">
    <source>
        <dbReference type="ARBA" id="ARBA00023002"/>
    </source>
</evidence>
<dbReference type="EMBL" id="BAAAVA010000006">
    <property type="protein sequence ID" value="GAA2912286.1"/>
    <property type="molecule type" value="Genomic_DNA"/>
</dbReference>
<dbReference type="PRINTS" id="PR00080">
    <property type="entry name" value="SDRFAMILY"/>
</dbReference>
<dbReference type="InterPro" id="IPR002347">
    <property type="entry name" value="SDR_fam"/>
</dbReference>
<dbReference type="PANTHER" id="PTHR42760">
    <property type="entry name" value="SHORT-CHAIN DEHYDROGENASES/REDUCTASES FAMILY MEMBER"/>
    <property type="match status" value="1"/>
</dbReference>
<evidence type="ECO:0000256" key="1">
    <source>
        <dbReference type="ARBA" id="ARBA00006484"/>
    </source>
</evidence>
<sequence length="257" mass="26175">MNDTELEGRVAVVAGGSKGTGLATVRRLRQMGAQVVTIARTAPEEGDALFVQGDLGTAEGVAAAAAEIPARVGAPDVLVHIVGGSDSPAGGFAALDDPLWSRELALNLLSAVRLDRALLPAMVARGSGAVVHVTSIQRRMPLHDSTLAYAAAKAALTTYSKGLANEVAPAGVRVNSVAPGFIRTDGAEQLLARRMREGGVTREAALDDLMGMLGGIPLGRPAEPEEVAEVIAFLASPRAAAVAGAEYAVDGGTVRAV</sequence>
<keyword evidence="4" id="KW-1185">Reference proteome</keyword>
<keyword evidence="2" id="KW-0560">Oxidoreductase</keyword>
<dbReference type="NCBIfam" id="NF005095">
    <property type="entry name" value="PRK06523.1"/>
    <property type="match status" value="1"/>
</dbReference>
<dbReference type="PROSITE" id="PS00061">
    <property type="entry name" value="ADH_SHORT"/>
    <property type="match status" value="1"/>
</dbReference>
<dbReference type="Pfam" id="PF13561">
    <property type="entry name" value="adh_short_C2"/>
    <property type="match status" value="1"/>
</dbReference>
<dbReference type="Gene3D" id="3.40.50.720">
    <property type="entry name" value="NAD(P)-binding Rossmann-like Domain"/>
    <property type="match status" value="1"/>
</dbReference>
<dbReference type="PRINTS" id="PR00081">
    <property type="entry name" value="GDHRDH"/>
</dbReference>
<dbReference type="PANTHER" id="PTHR42760:SF133">
    <property type="entry name" value="3-OXOACYL-[ACYL-CARRIER-PROTEIN] REDUCTASE"/>
    <property type="match status" value="1"/>
</dbReference>
<evidence type="ECO:0000313" key="3">
    <source>
        <dbReference type="EMBL" id="GAA2912286.1"/>
    </source>
</evidence>
<gene>
    <name evidence="3" type="ORF">GCM10010478_08780</name>
</gene>
<name>A0ABN3WF74_9ACTN</name>
<dbReference type="RefSeq" id="WP_346087781.1">
    <property type="nucleotide sequence ID" value="NZ_BAAAVA010000006.1"/>
</dbReference>
<comment type="similarity">
    <text evidence="1">Belongs to the short-chain dehydrogenases/reductases (SDR) family.</text>
</comment>
<protein>
    <submittedName>
        <fullName evidence="3">SDR family oxidoreductase</fullName>
    </submittedName>
</protein>
<dbReference type="SUPFAM" id="SSF51735">
    <property type="entry name" value="NAD(P)-binding Rossmann-fold domains"/>
    <property type="match status" value="1"/>
</dbReference>